<proteinExistence type="predicted"/>
<reference evidence="1" key="1">
    <citation type="submission" date="2020-05" db="EMBL/GenBank/DDBJ databases">
        <title>Large-scale comparative analyses of tick genomes elucidate their genetic diversity and vector capacities.</title>
        <authorList>
            <person name="Jia N."/>
            <person name="Wang J."/>
            <person name="Shi W."/>
            <person name="Du L."/>
            <person name="Sun Y."/>
            <person name="Zhan W."/>
            <person name="Jiang J."/>
            <person name="Wang Q."/>
            <person name="Zhang B."/>
            <person name="Ji P."/>
            <person name="Sakyi L.B."/>
            <person name="Cui X."/>
            <person name="Yuan T."/>
            <person name="Jiang B."/>
            <person name="Yang W."/>
            <person name="Lam T.T.-Y."/>
            <person name="Chang Q."/>
            <person name="Ding S."/>
            <person name="Wang X."/>
            <person name="Zhu J."/>
            <person name="Ruan X."/>
            <person name="Zhao L."/>
            <person name="Wei J."/>
            <person name="Que T."/>
            <person name="Du C."/>
            <person name="Cheng J."/>
            <person name="Dai P."/>
            <person name="Han X."/>
            <person name="Huang E."/>
            <person name="Gao Y."/>
            <person name="Liu J."/>
            <person name="Shao H."/>
            <person name="Ye R."/>
            <person name="Li L."/>
            <person name="Wei W."/>
            <person name="Wang X."/>
            <person name="Wang C."/>
            <person name="Yang T."/>
            <person name="Huo Q."/>
            <person name="Li W."/>
            <person name="Guo W."/>
            <person name="Chen H."/>
            <person name="Zhou L."/>
            <person name="Ni X."/>
            <person name="Tian J."/>
            <person name="Zhou Y."/>
            <person name="Sheng Y."/>
            <person name="Liu T."/>
            <person name="Pan Y."/>
            <person name="Xia L."/>
            <person name="Li J."/>
            <person name="Zhao F."/>
            <person name="Cao W."/>
        </authorList>
    </citation>
    <scope>NUCLEOTIDE SEQUENCE</scope>
    <source>
        <strain evidence="1">Dsil-2018</strain>
    </source>
</reference>
<evidence type="ECO:0000313" key="1">
    <source>
        <dbReference type="EMBL" id="KAH7949588.1"/>
    </source>
</evidence>
<protein>
    <submittedName>
        <fullName evidence="1">Uncharacterized protein</fullName>
    </submittedName>
</protein>
<comment type="caution">
    <text evidence="1">The sequence shown here is derived from an EMBL/GenBank/DDBJ whole genome shotgun (WGS) entry which is preliminary data.</text>
</comment>
<dbReference type="EMBL" id="CM023474">
    <property type="protein sequence ID" value="KAH7949588.1"/>
    <property type="molecule type" value="Genomic_DNA"/>
</dbReference>
<evidence type="ECO:0000313" key="2">
    <source>
        <dbReference type="Proteomes" id="UP000821865"/>
    </source>
</evidence>
<sequence length="739" mass="84155">MKALSVIAITLALVAQCSFAERKAESVENFSQLRALYPIPWFPRPFPRPLPGPWPQPWPRGLPWPLPEPMVSMLKAVEPVENVNQLRELYAQPWLPRPWPYPWPHPFPRPWPQPWYLPQPMVSALKGMLQQLSCHVQWSKQTPRSFVIDYENNRFLKDGQPIQIVAGGIHYFRTLPQQWDDRLTTMKAAGLNAIQTYVEWSSHEPEEGRYDFEGPQDLMHFLNLAQSHDFLVLLRIGPYICAERDLGGLPYWLLSRNASIRFRTMDPEYTKPVERYFSKLLPLLQPLLYVNGGPIVAVQIENEYGSYKACDFEYMAWLRDLVRRYLHYDVILYTTDGAADSFLKCGKVDGVYTTVDFGPTEDPEKMFAVQRRHQERGPLMNSEYYTGWLDHWAEPHSTVSTAAVAAGLDRILSMNASVALYMFHGGTSFGVKSGANVDRYGFHPTPTSYDYDAPMTEAGDPTDKFRAIRDVISKLYDLKALRQLLVDARIPYIRPLSFERIRQSQGLVLYETWVNFLPRNPAALSVPGLRDRGYVYVDDAYQGIISRMDNVYSVVIPVTKGQRLTILVESQGRVGFIDLNDPKGLGSNVTLSGITLSHWNMTPIDTRDHLAAQRHPDDDVLSWKTTKPSSTSCGMPSPGLAVYQATFKLNVTTPLDTFIRLDHWKKGIVVLNGFNLGRYWTPMGPQKTLYVPAVLFKEQNLLDIVELEQAPCGQDSADCYVQFVDTPDINGTVPLSTQK</sequence>
<gene>
    <name evidence="1" type="ORF">HPB49_012541</name>
</gene>
<organism evidence="1 2">
    <name type="scientific">Dermacentor silvarum</name>
    <name type="common">Tick</name>
    <dbReference type="NCBI Taxonomy" id="543639"/>
    <lineage>
        <taxon>Eukaryota</taxon>
        <taxon>Metazoa</taxon>
        <taxon>Ecdysozoa</taxon>
        <taxon>Arthropoda</taxon>
        <taxon>Chelicerata</taxon>
        <taxon>Arachnida</taxon>
        <taxon>Acari</taxon>
        <taxon>Parasitiformes</taxon>
        <taxon>Ixodida</taxon>
        <taxon>Ixodoidea</taxon>
        <taxon>Ixodidae</taxon>
        <taxon>Rhipicephalinae</taxon>
        <taxon>Dermacentor</taxon>
    </lineage>
</organism>
<dbReference type="Proteomes" id="UP000821865">
    <property type="component" value="Chromosome 5"/>
</dbReference>
<accession>A0ACB8CRA2</accession>
<keyword evidence="2" id="KW-1185">Reference proteome</keyword>
<name>A0ACB8CRA2_DERSI</name>